<dbReference type="PANTHER" id="PTHR42848:SF1">
    <property type="entry name" value="HOLLIDAY JUNCTION BRANCH MIGRATION COMPLEX SUBUNIT RUVB"/>
    <property type="match status" value="1"/>
</dbReference>
<dbReference type="InterPro" id="IPR036388">
    <property type="entry name" value="WH-like_DNA-bd_sf"/>
</dbReference>
<keyword evidence="6" id="KW-0238">DNA-binding</keyword>
<dbReference type="InterPro" id="IPR003593">
    <property type="entry name" value="AAA+_ATPase"/>
</dbReference>
<evidence type="ECO:0000259" key="9">
    <source>
        <dbReference type="SMART" id="SM00382"/>
    </source>
</evidence>
<keyword evidence="3" id="KW-0227">DNA damage</keyword>
<evidence type="ECO:0000256" key="8">
    <source>
        <dbReference type="ARBA" id="ARBA00023204"/>
    </source>
</evidence>
<evidence type="ECO:0000256" key="1">
    <source>
        <dbReference type="ARBA" id="ARBA00022490"/>
    </source>
</evidence>
<dbReference type="Pfam" id="PF05491">
    <property type="entry name" value="WHD_RuvB"/>
    <property type="match status" value="1"/>
</dbReference>
<organism evidence="10">
    <name type="scientific">Candidatus Methanogaster sp. ANME-2c ERB4</name>
    <dbReference type="NCBI Taxonomy" id="2759911"/>
    <lineage>
        <taxon>Archaea</taxon>
        <taxon>Methanobacteriati</taxon>
        <taxon>Methanobacteriota</taxon>
        <taxon>Stenosarchaea group</taxon>
        <taxon>Methanomicrobia</taxon>
        <taxon>Methanosarcinales</taxon>
        <taxon>ANME-2 cluster</taxon>
        <taxon>Candidatus Methanogasteraceae</taxon>
        <taxon>Candidatus Methanogaster</taxon>
    </lineage>
</organism>
<protein>
    <submittedName>
        <fullName evidence="10">Holliday junction ATP-dependent DNA helicase RuvB</fullName>
        <ecNumber evidence="10">3.6.4.12</ecNumber>
    </submittedName>
</protein>
<evidence type="ECO:0000256" key="3">
    <source>
        <dbReference type="ARBA" id="ARBA00022763"/>
    </source>
</evidence>
<dbReference type="Gene3D" id="1.10.10.10">
    <property type="entry name" value="Winged helix-like DNA-binding domain superfamily/Winged helix DNA-binding domain"/>
    <property type="match status" value="1"/>
</dbReference>
<dbReference type="SUPFAM" id="SSF46785">
    <property type="entry name" value="Winged helix' DNA-binding domain"/>
    <property type="match status" value="1"/>
</dbReference>
<dbReference type="CDD" id="cd00009">
    <property type="entry name" value="AAA"/>
    <property type="match status" value="1"/>
</dbReference>
<keyword evidence="8" id="KW-0234">DNA repair</keyword>
<dbReference type="GO" id="GO:0009378">
    <property type="term" value="F:four-way junction helicase activity"/>
    <property type="evidence" value="ECO:0007669"/>
    <property type="project" value="InterPro"/>
</dbReference>
<dbReference type="InterPro" id="IPR008824">
    <property type="entry name" value="RuvB-like_N"/>
</dbReference>
<accession>A0A7G9YEM9</accession>
<keyword evidence="4 10" id="KW-0378">Hydrolase</keyword>
<proteinExistence type="inferred from homology"/>
<dbReference type="PANTHER" id="PTHR42848">
    <property type="match status" value="1"/>
</dbReference>
<keyword evidence="2" id="KW-0547">Nucleotide-binding</keyword>
<dbReference type="NCBIfam" id="TIGR00635">
    <property type="entry name" value="ruvB"/>
    <property type="match status" value="1"/>
</dbReference>
<dbReference type="Gene3D" id="1.10.8.60">
    <property type="match status" value="1"/>
</dbReference>
<dbReference type="EC" id="3.6.4.12" evidence="10"/>
<dbReference type="Pfam" id="PF05496">
    <property type="entry name" value="RuvB_N"/>
    <property type="match status" value="1"/>
</dbReference>
<dbReference type="InterPro" id="IPR004605">
    <property type="entry name" value="DNA_helicase_Holl-junc_RuvB"/>
</dbReference>
<keyword evidence="1" id="KW-0963">Cytoplasm</keyword>
<dbReference type="AlphaFoldDB" id="A0A7G9YEM9"/>
<dbReference type="EMBL" id="MT631190">
    <property type="protein sequence ID" value="QNO46463.1"/>
    <property type="molecule type" value="Genomic_DNA"/>
</dbReference>
<dbReference type="NCBIfam" id="NF000868">
    <property type="entry name" value="PRK00080.1"/>
    <property type="match status" value="1"/>
</dbReference>
<dbReference type="GO" id="GO:0005524">
    <property type="term" value="F:ATP binding"/>
    <property type="evidence" value="ECO:0007669"/>
    <property type="project" value="UniProtKB-KW"/>
</dbReference>
<dbReference type="GO" id="GO:0006281">
    <property type="term" value="P:DNA repair"/>
    <property type="evidence" value="ECO:0007669"/>
    <property type="project" value="UniProtKB-KW"/>
</dbReference>
<dbReference type="InterPro" id="IPR027417">
    <property type="entry name" value="P-loop_NTPase"/>
</dbReference>
<dbReference type="InterPro" id="IPR008823">
    <property type="entry name" value="RuvB_wg_C"/>
</dbReference>
<dbReference type="GO" id="GO:0003677">
    <property type="term" value="F:DNA binding"/>
    <property type="evidence" value="ECO:0007669"/>
    <property type="project" value="UniProtKB-KW"/>
</dbReference>
<sequence length="352" mass="38779">MILPQTPEPHTMPEKILSPEKTEKERISDLQIRPDTFDEFVGQTELKEQLQIFITAAKQRDEPLDHILFSGPPGLGKTTLAHIVASELGVAIRATTGPVLERPGDLAAILTNLGAKDVLFIDEIHRLNQIVEETLYSAMEDFAIDVMIGEGASARSVRLNLSPFTLVGATTRTGLISSPLRDRFGVVNRLNFYPPDTLTEIVLRSSRVFGIEIDHNGAREIANRSRGTPRIANRILRRVRDYAQVMVDGAITHSVVDSALSMLKIDEKGLDELDRTILAMIIDDFDCGPVGVKNIAIAVGEEVRTIEDVVEPYLIQIGFVKRTPQGRVATLAAVAHLHKQESAPSTIQTRVT</sequence>
<gene>
    <name evidence="10" type="primary">ruvB</name>
    <name evidence="10" type="ORF">KCGBEFIM_00038</name>
</gene>
<feature type="domain" description="AAA+ ATPase" evidence="9">
    <location>
        <begin position="63"/>
        <end position="190"/>
    </location>
</feature>
<keyword evidence="10" id="KW-0347">Helicase</keyword>
<name>A0A7G9YEM9_9EURY</name>
<dbReference type="InterPro" id="IPR041445">
    <property type="entry name" value="AAA_lid_4"/>
</dbReference>
<keyword evidence="7" id="KW-0233">DNA recombination</keyword>
<evidence type="ECO:0000313" key="10">
    <source>
        <dbReference type="EMBL" id="QNO46463.1"/>
    </source>
</evidence>
<dbReference type="Gene3D" id="3.40.50.300">
    <property type="entry name" value="P-loop containing nucleotide triphosphate hydrolases"/>
    <property type="match status" value="1"/>
</dbReference>
<dbReference type="HAMAP" id="MF_00016">
    <property type="entry name" value="DNA_HJ_migration_RuvB"/>
    <property type="match status" value="1"/>
</dbReference>
<evidence type="ECO:0000256" key="7">
    <source>
        <dbReference type="ARBA" id="ARBA00023172"/>
    </source>
</evidence>
<evidence type="ECO:0000256" key="4">
    <source>
        <dbReference type="ARBA" id="ARBA00022801"/>
    </source>
</evidence>
<dbReference type="GO" id="GO:0006310">
    <property type="term" value="P:DNA recombination"/>
    <property type="evidence" value="ECO:0007669"/>
    <property type="project" value="UniProtKB-KW"/>
</dbReference>
<dbReference type="SMART" id="SM00382">
    <property type="entry name" value="AAA"/>
    <property type="match status" value="1"/>
</dbReference>
<dbReference type="GO" id="GO:0016787">
    <property type="term" value="F:hydrolase activity"/>
    <property type="evidence" value="ECO:0007669"/>
    <property type="project" value="UniProtKB-KW"/>
</dbReference>
<dbReference type="InterPro" id="IPR036390">
    <property type="entry name" value="WH_DNA-bd_sf"/>
</dbReference>
<keyword evidence="5" id="KW-0067">ATP-binding</keyword>
<evidence type="ECO:0000256" key="5">
    <source>
        <dbReference type="ARBA" id="ARBA00022840"/>
    </source>
</evidence>
<dbReference type="SUPFAM" id="SSF52540">
    <property type="entry name" value="P-loop containing nucleoside triphosphate hydrolases"/>
    <property type="match status" value="1"/>
</dbReference>
<dbReference type="Pfam" id="PF17864">
    <property type="entry name" value="AAA_lid_4"/>
    <property type="match status" value="1"/>
</dbReference>
<evidence type="ECO:0000256" key="2">
    <source>
        <dbReference type="ARBA" id="ARBA00022741"/>
    </source>
</evidence>
<evidence type="ECO:0000256" key="6">
    <source>
        <dbReference type="ARBA" id="ARBA00023125"/>
    </source>
</evidence>
<reference evidence="10" key="1">
    <citation type="submission" date="2020-06" db="EMBL/GenBank/DDBJ databases">
        <title>Unique genomic features of the anaerobic methanotrophic archaea.</title>
        <authorList>
            <person name="Chadwick G.L."/>
            <person name="Skennerton C.T."/>
            <person name="Laso-Perez R."/>
            <person name="Leu A.O."/>
            <person name="Speth D.R."/>
            <person name="Yu H."/>
            <person name="Morgan-Lang C."/>
            <person name="Hatzenpichler R."/>
            <person name="Goudeau D."/>
            <person name="Malmstrom R."/>
            <person name="Brazelton W.J."/>
            <person name="Woyke T."/>
            <person name="Hallam S.J."/>
            <person name="Tyson G.W."/>
            <person name="Wegener G."/>
            <person name="Boetius A."/>
            <person name="Orphan V."/>
        </authorList>
    </citation>
    <scope>NUCLEOTIDE SEQUENCE</scope>
</reference>